<dbReference type="EMBL" id="X95966">
    <property type="protein sequence ID" value="CAA65209.1"/>
    <property type="molecule type" value="Genomic_DNA"/>
</dbReference>
<reference evidence="1" key="1">
    <citation type="journal article" date="1996" name="Yeast">
        <title>Sequencing and analysis of a 35.4 kb region on the right arm of chromosome IV from Saccharomyces cerevisiae reveal 23 open reading frames.</title>
        <authorList>
            <person name="Eide L.G."/>
            <person name="Sander C."/>
            <person name="Prydz H."/>
        </authorList>
    </citation>
    <scope>NUCLEOTIDE SEQUENCE</scope>
</reference>
<dbReference type="AlphaFoldDB" id="E9PAB6"/>
<gene>
    <name evidence="1" type="primary">orf:PZA114</name>
</gene>
<evidence type="ECO:0000313" key="1">
    <source>
        <dbReference type="EMBL" id="CAA65209.1"/>
    </source>
</evidence>
<sequence>MKLDNEEDKVSGLFFFSETCSPSGTDLGVASDLVILSAHVTDPPLLLSTPLLLSAKHSSSLKILKYVLAFLPCKTEESFFVSGTLRSFNVVMHPSDSFWRKCCCCSLNVSGILS</sequence>
<accession>E9PAB6</accession>
<organism evidence="1">
    <name type="scientific">Saccharomyces cerevisiae</name>
    <name type="common">Baker's yeast</name>
    <dbReference type="NCBI Taxonomy" id="4932"/>
    <lineage>
        <taxon>Eukaryota</taxon>
        <taxon>Fungi</taxon>
        <taxon>Dikarya</taxon>
        <taxon>Ascomycota</taxon>
        <taxon>Saccharomycotina</taxon>
        <taxon>Saccharomycetes</taxon>
        <taxon>Saccharomycetales</taxon>
        <taxon>Saccharomycetaceae</taxon>
        <taxon>Saccharomyces</taxon>
    </lineage>
</organism>
<proteinExistence type="predicted"/>
<name>E9PAB6_YEASX</name>
<protein>
    <submittedName>
        <fullName evidence="1">Orf:PZA114 protein</fullName>
    </submittedName>
</protein>